<dbReference type="Proteomes" id="UP000321230">
    <property type="component" value="Unassembled WGS sequence"/>
</dbReference>
<comment type="caution">
    <text evidence="1">The sequence shown here is derived from an EMBL/GenBank/DDBJ whole genome shotgun (WGS) entry which is preliminary data.</text>
</comment>
<name>A0A511AZK0_9PROT</name>
<evidence type="ECO:0000313" key="1">
    <source>
        <dbReference type="EMBL" id="GEK93624.1"/>
    </source>
</evidence>
<dbReference type="SUPFAM" id="SSF51338">
    <property type="entry name" value="Composite domain of metallo-dependent hydrolases"/>
    <property type="match status" value="1"/>
</dbReference>
<reference evidence="1 2" key="1">
    <citation type="submission" date="2019-07" db="EMBL/GenBank/DDBJ databases">
        <title>Whole genome shotgun sequence of Gluconobacter wancherniae NBRC 103581.</title>
        <authorList>
            <person name="Hosoyama A."/>
            <person name="Uohara A."/>
            <person name="Ohji S."/>
            <person name="Ichikawa N."/>
        </authorList>
    </citation>
    <scope>NUCLEOTIDE SEQUENCE [LARGE SCALE GENOMIC DNA]</scope>
    <source>
        <strain evidence="1 2">NBRC 103581</strain>
    </source>
</reference>
<gene>
    <name evidence="1" type="ORF">GWA01_13940</name>
</gene>
<organism evidence="1 2">
    <name type="scientific">Gluconobacter wancherniae NBRC 103581</name>
    <dbReference type="NCBI Taxonomy" id="656744"/>
    <lineage>
        <taxon>Bacteria</taxon>
        <taxon>Pseudomonadati</taxon>
        <taxon>Pseudomonadota</taxon>
        <taxon>Alphaproteobacteria</taxon>
        <taxon>Acetobacterales</taxon>
        <taxon>Acetobacteraceae</taxon>
        <taxon>Gluconobacter</taxon>
    </lineage>
</organism>
<dbReference type="RefSeq" id="WP_228118395.1">
    <property type="nucleotide sequence ID" value="NZ_BARC01000015.1"/>
</dbReference>
<dbReference type="InterPro" id="IPR011059">
    <property type="entry name" value="Metal-dep_hydrolase_composite"/>
</dbReference>
<proteinExistence type="predicted"/>
<evidence type="ECO:0000313" key="2">
    <source>
        <dbReference type="Proteomes" id="UP000321230"/>
    </source>
</evidence>
<dbReference type="EMBL" id="BJUZ01000001">
    <property type="protein sequence ID" value="GEK93624.1"/>
    <property type="molecule type" value="Genomic_DNA"/>
</dbReference>
<accession>A0A511AZK0</accession>
<protein>
    <submittedName>
        <fullName evidence="1">Uncharacterized protein</fullName>
    </submittedName>
</protein>
<keyword evidence="2" id="KW-1185">Reference proteome</keyword>
<dbReference type="GO" id="GO:0016810">
    <property type="term" value="F:hydrolase activity, acting on carbon-nitrogen (but not peptide) bonds"/>
    <property type="evidence" value="ECO:0007669"/>
    <property type="project" value="InterPro"/>
</dbReference>
<dbReference type="Gene3D" id="2.30.40.10">
    <property type="entry name" value="Urease, subunit C, domain 1"/>
    <property type="match status" value="1"/>
</dbReference>
<dbReference type="AlphaFoldDB" id="A0A511AZK0"/>
<sequence>MWDVLWLNVHLATGDEALVTAGNGDGCISNGAVGVRDGAICRMCRKIWPSRLRTGVAAG</sequence>